<evidence type="ECO:0000313" key="9">
    <source>
        <dbReference type="Proteomes" id="UP000230775"/>
    </source>
</evidence>
<dbReference type="SMART" id="SM00849">
    <property type="entry name" value="Lactamase_B"/>
    <property type="match status" value="1"/>
</dbReference>
<evidence type="ECO:0000259" key="7">
    <source>
        <dbReference type="SMART" id="SM00849"/>
    </source>
</evidence>
<dbReference type="EMBL" id="PEZI01000004">
    <property type="protein sequence ID" value="PIS14919.1"/>
    <property type="molecule type" value="Genomic_DNA"/>
</dbReference>
<reference evidence="9" key="1">
    <citation type="submission" date="2017-09" db="EMBL/GenBank/DDBJ databases">
        <title>Depth-based differentiation of microbial function through sediment-hosted aquifers and enrichment of novel symbionts in the deep terrestrial subsurface.</title>
        <authorList>
            <person name="Probst A.J."/>
            <person name="Ladd B."/>
            <person name="Jarett J.K."/>
            <person name="Geller-Mcgrath D.E."/>
            <person name="Sieber C.M.K."/>
            <person name="Emerson J.B."/>
            <person name="Anantharaman K."/>
            <person name="Thomas B.C."/>
            <person name="Malmstrom R."/>
            <person name="Stieglmeier M."/>
            <person name="Klingl A."/>
            <person name="Woyke T."/>
            <person name="Ryan C.M."/>
            <person name="Banfield J.F."/>
        </authorList>
    </citation>
    <scope>NUCLEOTIDE SEQUENCE [LARGE SCALE GENOMIC DNA]</scope>
</reference>
<gene>
    <name evidence="8" type="ORF">COT64_00140</name>
</gene>
<dbReference type="Proteomes" id="UP000230775">
    <property type="component" value="Unassembled WGS sequence"/>
</dbReference>
<dbReference type="GO" id="GO:0005829">
    <property type="term" value="C:cytosol"/>
    <property type="evidence" value="ECO:0007669"/>
    <property type="project" value="UniProtKB-SubCell"/>
</dbReference>
<dbReference type="SUPFAM" id="SSF56281">
    <property type="entry name" value="Metallo-hydrolase/oxidoreductase"/>
    <property type="match status" value="1"/>
</dbReference>
<dbReference type="PANTHER" id="PTHR23200">
    <property type="entry name" value="METALLO-BETA-LACTAMASE DOMAIN-CONTAINING PROTEIN 1"/>
    <property type="match status" value="1"/>
</dbReference>
<evidence type="ECO:0000313" key="8">
    <source>
        <dbReference type="EMBL" id="PIS14919.1"/>
    </source>
</evidence>
<evidence type="ECO:0000256" key="4">
    <source>
        <dbReference type="ARBA" id="ARBA00032988"/>
    </source>
</evidence>
<feature type="domain" description="Metallo-beta-lactamase" evidence="7">
    <location>
        <begin position="22"/>
        <end position="186"/>
    </location>
</feature>
<dbReference type="PANTHER" id="PTHR23200:SF48">
    <property type="entry name" value="METALLO-BETA-LACTAMASE DOMAIN-CONTAINING PROTEIN 1"/>
    <property type="match status" value="1"/>
</dbReference>
<sequence length="194" mass="21866">MAKVKVLIEGYAKETDSGWLASSTTVLIEDGSKRVIVDPGINRDLLLRKLKGEGLSPNDINIVFMTHYHPDHAFLAPIFEKAIVVDGDTIYEKDKETEYEGKVPGTNLEVIPTPGHAHEHCALLVKTEKGKIVIAGDVFWWEDDQEQKTDRKSLMNHEDPYVKNKEALTNSRKKILEISDYIIPGHGKMFKSPK</sequence>
<proteinExistence type="predicted"/>
<name>A0A2H0WSN7_9BACT</name>
<comment type="subcellular location">
    <subcellularLocation>
        <location evidence="1">Cytoplasm</location>
        <location evidence="1">Cytosol</location>
    </subcellularLocation>
</comment>
<evidence type="ECO:0000256" key="2">
    <source>
        <dbReference type="ARBA" id="ARBA00011738"/>
    </source>
</evidence>
<comment type="catalytic activity">
    <reaction evidence="5">
        <text>a ribonucleotidyl-ribonucleotide-RNA + H2O = a 3'-end ribonucleotide-RNA + a 5'-end 5'-phospho-ribonucleoside-RNA + H(+)</text>
        <dbReference type="Rhea" id="RHEA:68096"/>
        <dbReference type="Rhea" id="RHEA-COMP:15179"/>
        <dbReference type="Rhea" id="RHEA-COMP:17355"/>
        <dbReference type="Rhea" id="RHEA-COMP:17428"/>
        <dbReference type="ChEBI" id="CHEBI:15377"/>
        <dbReference type="ChEBI" id="CHEBI:15378"/>
        <dbReference type="ChEBI" id="CHEBI:74896"/>
        <dbReference type="ChEBI" id="CHEBI:138282"/>
        <dbReference type="ChEBI" id="CHEBI:173118"/>
    </reaction>
    <physiologicalReaction direction="left-to-right" evidence="5">
        <dbReference type="Rhea" id="RHEA:68097"/>
    </physiologicalReaction>
</comment>
<comment type="caution">
    <text evidence="8">The sequence shown here is derived from an EMBL/GenBank/DDBJ whole genome shotgun (WGS) entry which is preliminary data.</text>
</comment>
<dbReference type="Gene3D" id="3.60.15.10">
    <property type="entry name" value="Ribonuclease Z/Hydroxyacylglutathione hydrolase-like"/>
    <property type="match status" value="1"/>
</dbReference>
<evidence type="ECO:0000256" key="3">
    <source>
        <dbReference type="ARBA" id="ARBA00014856"/>
    </source>
</evidence>
<evidence type="ECO:0000256" key="1">
    <source>
        <dbReference type="ARBA" id="ARBA00004514"/>
    </source>
</evidence>
<evidence type="ECO:0000256" key="6">
    <source>
        <dbReference type="ARBA" id="ARBA00045869"/>
    </source>
</evidence>
<comment type="subunit">
    <text evidence="2">Homodimer.</text>
</comment>
<dbReference type="InterPro" id="IPR036866">
    <property type="entry name" value="RibonucZ/Hydroxyglut_hydro"/>
</dbReference>
<accession>A0A2H0WSN7</accession>
<dbReference type="Pfam" id="PF00753">
    <property type="entry name" value="Lactamase_B"/>
    <property type="match status" value="1"/>
</dbReference>
<dbReference type="InterPro" id="IPR039344">
    <property type="entry name" value="MBLAC1"/>
</dbReference>
<evidence type="ECO:0000256" key="5">
    <source>
        <dbReference type="ARBA" id="ARBA00044690"/>
    </source>
</evidence>
<dbReference type="AlphaFoldDB" id="A0A2H0WSN7"/>
<comment type="function">
    <text evidence="6">Endoribonuclease that catalyzes the hydrolysis of histone-coding pre-mRNA 3'-end. Involved in histone pre-mRNA processing during the S-phase of the cell cycle, which is required for entering/progressing through S-phase. Cleaves histone pre-mRNA at a major and a minor cleavage site after the 5'-ACCCA-3' and the 5'-ACCCACA-3' sequence, respectively, and located downstream of the stem-loop. May require the presence of the HDE element located at the histone pre-RNA 3'-end to avoid non-specific cleavage.</text>
</comment>
<protein>
    <recommendedName>
        <fullName evidence="3">Metallo-beta-lactamase domain-containing protein 1</fullName>
    </recommendedName>
    <alternativeName>
        <fullName evidence="4">Endoribonuclease MBLAC1</fullName>
    </alternativeName>
</protein>
<dbReference type="CDD" id="cd07711">
    <property type="entry name" value="MBLAC1-like_MBL-fold"/>
    <property type="match status" value="1"/>
</dbReference>
<dbReference type="InterPro" id="IPR001279">
    <property type="entry name" value="Metallo-B-lactamas"/>
</dbReference>
<organism evidence="8 9">
    <name type="scientific">Candidatus Shapirobacteria bacterium CG09_land_8_20_14_0_10_39_12</name>
    <dbReference type="NCBI Taxonomy" id="1974885"/>
    <lineage>
        <taxon>Bacteria</taxon>
        <taxon>Candidatus Shapironibacteriota</taxon>
    </lineage>
</organism>